<dbReference type="GO" id="GO:0006366">
    <property type="term" value="P:transcription by RNA polymerase II"/>
    <property type="evidence" value="ECO:0007669"/>
    <property type="project" value="InterPro"/>
</dbReference>
<evidence type="ECO:0000256" key="8">
    <source>
        <dbReference type="ARBA" id="ARBA00022840"/>
    </source>
</evidence>
<dbReference type="PANTHER" id="PTHR37739">
    <property type="entry name" value="KINESIN-LIKE PROTEIN KIN-12D"/>
    <property type="match status" value="1"/>
</dbReference>
<evidence type="ECO:0000256" key="9">
    <source>
        <dbReference type="ARBA" id="ARBA00023054"/>
    </source>
</evidence>
<dbReference type="GO" id="GO:0008017">
    <property type="term" value="F:microtubule binding"/>
    <property type="evidence" value="ECO:0007669"/>
    <property type="project" value="InterPro"/>
</dbReference>
<dbReference type="SUPFAM" id="SSF52540">
    <property type="entry name" value="P-loop containing nucleoside triphosphate hydrolases"/>
    <property type="match status" value="1"/>
</dbReference>
<dbReference type="InterPro" id="IPR036961">
    <property type="entry name" value="Kinesin_motor_dom_sf"/>
</dbReference>
<dbReference type="GO" id="GO:0007018">
    <property type="term" value="P:microtubule-based movement"/>
    <property type="evidence" value="ECO:0007669"/>
    <property type="project" value="InterPro"/>
</dbReference>
<keyword evidence="6 15" id="KW-0547">Nucleotide-binding</keyword>
<dbReference type="PANTHER" id="PTHR37739:SF8">
    <property type="entry name" value="KINESIN-LIKE PROTEIN KIN-12D"/>
    <property type="match status" value="1"/>
</dbReference>
<dbReference type="GO" id="GO:0003777">
    <property type="term" value="F:microtubule motor activity"/>
    <property type="evidence" value="ECO:0007669"/>
    <property type="project" value="InterPro"/>
</dbReference>
<dbReference type="GO" id="GO:0005634">
    <property type="term" value="C:nucleus"/>
    <property type="evidence" value="ECO:0007669"/>
    <property type="project" value="UniProtKB-SubCell"/>
</dbReference>
<comment type="similarity">
    <text evidence="14">Belongs to the TRAFAC class myosin-kinesin ATPase superfamily. Kinesin family. KIN-12 subfamily.</text>
</comment>
<keyword evidence="8 15" id="KW-0067">ATP-binding</keyword>
<evidence type="ECO:0000313" key="18">
    <source>
        <dbReference type="Proteomes" id="UP000243579"/>
    </source>
</evidence>
<feature type="binding site" evidence="15">
    <location>
        <begin position="468"/>
        <end position="475"/>
    </location>
    <ligand>
        <name>ATP</name>
        <dbReference type="ChEBI" id="CHEBI:30616"/>
    </ligand>
</feature>
<evidence type="ECO:0000256" key="7">
    <source>
        <dbReference type="ARBA" id="ARBA00022833"/>
    </source>
</evidence>
<evidence type="ECO:0000256" key="13">
    <source>
        <dbReference type="ARBA" id="ARBA00023242"/>
    </source>
</evidence>
<keyword evidence="18" id="KW-1185">Reference proteome</keyword>
<dbReference type="CDD" id="cd00106">
    <property type="entry name" value="KISc"/>
    <property type="match status" value="1"/>
</dbReference>
<name>A0A1V9Z1Q5_ACHHY</name>
<dbReference type="GO" id="GO:0003677">
    <property type="term" value="F:DNA binding"/>
    <property type="evidence" value="ECO:0007669"/>
    <property type="project" value="UniProtKB-KW"/>
</dbReference>
<comment type="subcellular location">
    <subcellularLocation>
        <location evidence="1">Nucleus</location>
    </subcellularLocation>
</comment>
<dbReference type="InterPro" id="IPR044986">
    <property type="entry name" value="KIF15/KIN-12"/>
</dbReference>
<dbReference type="PROSITE" id="PS50067">
    <property type="entry name" value="KINESIN_MOTOR_2"/>
    <property type="match status" value="1"/>
</dbReference>
<dbReference type="Proteomes" id="UP000243579">
    <property type="component" value="Unassembled WGS sequence"/>
</dbReference>
<dbReference type="Gene3D" id="3.40.850.10">
    <property type="entry name" value="Kinesin motor domain"/>
    <property type="match status" value="1"/>
</dbReference>
<evidence type="ECO:0000256" key="11">
    <source>
        <dbReference type="ARBA" id="ARBA00023163"/>
    </source>
</evidence>
<evidence type="ECO:0000256" key="2">
    <source>
        <dbReference type="ARBA" id="ARBA00022553"/>
    </source>
</evidence>
<dbReference type="InterPro" id="IPR001752">
    <property type="entry name" value="Kinesin_motor_dom"/>
</dbReference>
<gene>
    <name evidence="17" type="ORF">ACHHYP_04292</name>
</gene>
<dbReference type="GO" id="GO:0005874">
    <property type="term" value="C:microtubule"/>
    <property type="evidence" value="ECO:0007669"/>
    <property type="project" value="UniProtKB-KW"/>
</dbReference>
<evidence type="ECO:0000256" key="5">
    <source>
        <dbReference type="ARBA" id="ARBA00022737"/>
    </source>
</evidence>
<evidence type="ECO:0000256" key="4">
    <source>
        <dbReference type="ARBA" id="ARBA00022723"/>
    </source>
</evidence>
<dbReference type="EMBL" id="JNBR01000497">
    <property type="protein sequence ID" value="OQR91873.1"/>
    <property type="molecule type" value="Genomic_DNA"/>
</dbReference>
<keyword evidence="7" id="KW-0862">Zinc</keyword>
<accession>A0A1V9Z1Q5</accession>
<keyword evidence="5" id="KW-0677">Repeat</keyword>
<evidence type="ECO:0000256" key="3">
    <source>
        <dbReference type="ARBA" id="ARBA00022701"/>
    </source>
</evidence>
<keyword evidence="10" id="KW-0238">DNA-binding</keyword>
<keyword evidence="11" id="KW-0804">Transcription</keyword>
<comment type="caution">
    <text evidence="17">The sequence shown here is derived from an EMBL/GenBank/DDBJ whole genome shotgun (WGS) entry which is preliminary data.</text>
</comment>
<evidence type="ECO:0000256" key="6">
    <source>
        <dbReference type="ARBA" id="ARBA00022741"/>
    </source>
</evidence>
<evidence type="ECO:0000313" key="17">
    <source>
        <dbReference type="EMBL" id="OQR91873.1"/>
    </source>
</evidence>
<keyword evidence="13" id="KW-0539">Nucleus</keyword>
<proteinExistence type="inferred from homology"/>
<keyword evidence="2" id="KW-0597">Phosphoprotein</keyword>
<dbReference type="PROSITE" id="PS00115">
    <property type="entry name" value="RNA_POL_II_REPEAT"/>
    <property type="match status" value="1"/>
</dbReference>
<keyword evidence="12 15" id="KW-0505">Motor protein</keyword>
<evidence type="ECO:0000259" key="16">
    <source>
        <dbReference type="PROSITE" id="PS50067"/>
    </source>
</evidence>
<dbReference type="OrthoDB" id="61671at2759"/>
<protein>
    <submittedName>
        <fullName evidence="17">Kinesin-like protein KIF15-like</fullName>
    </submittedName>
</protein>
<evidence type="ECO:0000256" key="15">
    <source>
        <dbReference type="PROSITE-ProRule" id="PRU00283"/>
    </source>
</evidence>
<dbReference type="GO" id="GO:0005524">
    <property type="term" value="F:ATP binding"/>
    <property type="evidence" value="ECO:0007669"/>
    <property type="project" value="UniProtKB-UniRule"/>
</dbReference>
<dbReference type="AlphaFoldDB" id="A0A1V9Z1Q5"/>
<feature type="domain" description="Kinesin motor" evidence="16">
    <location>
        <begin position="389"/>
        <end position="713"/>
    </location>
</feature>
<sequence>MTFVGESFAPLTATQRVHRMVTDPHARKWAAACGLAIQEVCWEDNARMPHSSWGPCISDMTLVVNNAHEILSVPTSSIIVTVGNESPDPRSPLQKIGLDAYLKEIYKYSELTAGLFVEGKDDQVLVSPQSCFLPLEGDGTTGFHVELFDYQSQDDAPAILVLLCTDTGTSAQVLGTHRTRLFCNHNGTKHVFEAERLSTDRQKRGVPLTGCMTEEEEARNFVMIVQIPLKQRRSALETSISKCSPTSRFYLTGTDCIKRNQGLYAPTLPTYTPTSPAYAPSVPAYDPTAPAYKAAMVRLGAPLGLFPSLSQLRGLERDEQFPIRVTVQYYQATSNGVASPLILLQLADKMDRLRAHATWAAVGNRASLDLRKRKVHRCPFEAGRVEKDNIRTFVRLRPLPAALKSAPNIFTHDAGSLTLETGAKDKRFFVLDGVLDATASQEAVFTAVGHAVVDNVLAGYHSSVLAYGQTGSGKTYTMQGHLHPQSPDRGIIARILERLFADLHGMDFVCTCSYVEIYGEKIYDLLDGKRVEAKCVREDSVDGVFVQNLVERPLRSVTEAFAQLVLGSKHRSVASTSMNRESSRSHAVFTLKLLQRIAVGSAEVTDLVRRKSVLHCVDLAGSEKQSLLGVAVKEATMINKSLSCLAKVIAALVDASAGAKRHVPYRDSKLTFLLRDSLGGNSKTTIVATVSSEARWAGETLSTLQFVERAKCIRTIAYKNDDSQEVIAQLQAQIVTLQAALASQLPPPPPNVVTTDSSTETDVSPTDRALASAVVVCVCMAALWRLVRHLKSS</sequence>
<dbReference type="Pfam" id="PF00225">
    <property type="entry name" value="Kinesin"/>
    <property type="match status" value="1"/>
</dbReference>
<evidence type="ECO:0000256" key="14">
    <source>
        <dbReference type="ARBA" id="ARBA00034488"/>
    </source>
</evidence>
<keyword evidence="9" id="KW-0175">Coiled coil</keyword>
<dbReference type="PRINTS" id="PR00380">
    <property type="entry name" value="KINESINHEAVY"/>
</dbReference>
<dbReference type="InterPro" id="IPR000684">
    <property type="entry name" value="RNA_pol_II_repeat_euk"/>
</dbReference>
<evidence type="ECO:0000256" key="10">
    <source>
        <dbReference type="ARBA" id="ARBA00023125"/>
    </source>
</evidence>
<dbReference type="InterPro" id="IPR027417">
    <property type="entry name" value="P-loop_NTPase"/>
</dbReference>
<keyword evidence="3" id="KW-0493">Microtubule</keyword>
<dbReference type="GO" id="GO:0046872">
    <property type="term" value="F:metal ion binding"/>
    <property type="evidence" value="ECO:0007669"/>
    <property type="project" value="UniProtKB-KW"/>
</dbReference>
<reference evidence="17 18" key="1">
    <citation type="journal article" date="2014" name="Genome Biol. Evol.">
        <title>The secreted proteins of Achlya hypogyna and Thraustotheca clavata identify the ancestral oomycete secretome and reveal gene acquisitions by horizontal gene transfer.</title>
        <authorList>
            <person name="Misner I."/>
            <person name="Blouin N."/>
            <person name="Leonard G."/>
            <person name="Richards T.A."/>
            <person name="Lane C.E."/>
        </authorList>
    </citation>
    <scope>NUCLEOTIDE SEQUENCE [LARGE SCALE GENOMIC DNA]</scope>
    <source>
        <strain evidence="17 18">ATCC 48635</strain>
    </source>
</reference>
<evidence type="ECO:0000256" key="1">
    <source>
        <dbReference type="ARBA" id="ARBA00004123"/>
    </source>
</evidence>
<evidence type="ECO:0000256" key="12">
    <source>
        <dbReference type="ARBA" id="ARBA00023175"/>
    </source>
</evidence>
<dbReference type="STRING" id="1202772.A0A1V9Z1Q5"/>
<organism evidence="17 18">
    <name type="scientific">Achlya hypogyna</name>
    <name type="common">Oomycete</name>
    <name type="synonym">Protoachlya hypogyna</name>
    <dbReference type="NCBI Taxonomy" id="1202772"/>
    <lineage>
        <taxon>Eukaryota</taxon>
        <taxon>Sar</taxon>
        <taxon>Stramenopiles</taxon>
        <taxon>Oomycota</taxon>
        <taxon>Saprolegniomycetes</taxon>
        <taxon>Saprolegniales</taxon>
        <taxon>Achlyaceae</taxon>
        <taxon>Achlya</taxon>
    </lineage>
</organism>
<keyword evidence="4" id="KW-0479">Metal-binding</keyword>
<dbReference type="SMART" id="SM00129">
    <property type="entry name" value="KISc"/>
    <property type="match status" value="1"/>
</dbReference>